<dbReference type="EMBL" id="JAOWLO010000015">
    <property type="protein sequence ID" value="MDG5049979.1"/>
    <property type="molecule type" value="Genomic_DNA"/>
</dbReference>
<name>A0A2A9IJL5_9LACT</name>
<reference evidence="1" key="3">
    <citation type="submission" date="2022-10" db="EMBL/GenBank/DDBJ databases">
        <authorList>
            <person name="Turner M.S."/>
            <person name="Huang W."/>
        </authorList>
    </citation>
    <scope>NUCLEOTIDE SEQUENCE</scope>
    <source>
        <strain evidence="1">593</strain>
    </source>
</reference>
<protein>
    <submittedName>
        <fullName evidence="2">DNA-binding protein</fullName>
    </submittedName>
</protein>
<evidence type="ECO:0000313" key="1">
    <source>
        <dbReference type="EMBL" id="MDG5049979.1"/>
    </source>
</evidence>
<reference evidence="3" key="1">
    <citation type="submission" date="2017-01" db="EMBL/GenBank/DDBJ databases">
        <authorList>
            <person name="Lo R."/>
        </authorList>
    </citation>
    <scope>NUCLEOTIDE SEQUENCE</scope>
    <source>
        <strain evidence="3">537</strain>
    </source>
</reference>
<dbReference type="AlphaFoldDB" id="A0A2A9IJL5"/>
<accession>A0A2A9IJL5</accession>
<sequence>MTKKVYAKKSEIAEIFSIPPHTLDNILTEVRRNPDFHNIILKWGVKSVRVSISGFEDFLRWKSNQRIKTL</sequence>
<dbReference type="GO" id="GO:0003677">
    <property type="term" value="F:DNA binding"/>
    <property type="evidence" value="ECO:0007669"/>
    <property type="project" value="UniProtKB-KW"/>
</dbReference>
<reference evidence="1" key="4">
    <citation type="journal article" date="2023" name="Food Microbiol.">
        <title>Evaluation of the fermentation potential of lactic acid bacteria isolated from herbs, fruits and vegetables as starter cultures in nut-based milk alternatives.</title>
        <authorList>
            <person name="Huang W."/>
            <person name="Dong A."/>
            <person name="Pham H.T."/>
            <person name="Zhou C."/>
            <person name="Huo Z."/>
            <person name="Watjen A.P."/>
            <person name="Prakash S."/>
            <person name="Bang-Berthelsen C.H."/>
            <person name="Turner M.S."/>
        </authorList>
    </citation>
    <scope>NUCLEOTIDE SEQUENCE</scope>
    <source>
        <strain evidence="1">593</strain>
    </source>
</reference>
<dbReference type="Proteomes" id="UP000225275">
    <property type="component" value="Unassembled WGS sequence"/>
</dbReference>
<keyword evidence="2" id="KW-0238">DNA-binding</keyword>
<dbReference type="RefSeq" id="WP_058217956.1">
    <property type="nucleotide sequence ID" value="NZ_AP025701.1"/>
</dbReference>
<evidence type="ECO:0000313" key="4">
    <source>
        <dbReference type="Proteomes" id="UP001186047"/>
    </source>
</evidence>
<dbReference type="Proteomes" id="UP001152820">
    <property type="component" value="Unassembled WGS sequence"/>
</dbReference>
<gene>
    <name evidence="3" type="ORF">BW154_09500</name>
    <name evidence="1" type="ORF">OGZ38_12615</name>
    <name evidence="2" type="ORF">RZO31_12750</name>
</gene>
<reference evidence="3" key="2">
    <citation type="journal article" date="2018" name="Food Control">
        <title>Characterization of Lactococcus lactis isolates from herbs, fruits and vegetables for use as biopreservatives against Listeria monocytogenes in cheese.</title>
        <authorList>
            <person name="Ho V."/>
            <person name="Lo R."/>
            <person name="Bansal N."/>
            <person name="Turner M.S."/>
        </authorList>
    </citation>
    <scope>NUCLEOTIDE SEQUENCE</scope>
    <source>
        <strain evidence="3">537</strain>
    </source>
</reference>
<organism evidence="2 4">
    <name type="scientific">Lactococcus lactis</name>
    <dbReference type="NCBI Taxonomy" id="1358"/>
    <lineage>
        <taxon>Bacteria</taxon>
        <taxon>Bacillati</taxon>
        <taxon>Bacillota</taxon>
        <taxon>Bacilli</taxon>
        <taxon>Lactobacillales</taxon>
        <taxon>Streptococcaceae</taxon>
        <taxon>Lactococcus</taxon>
    </lineage>
</organism>
<evidence type="ECO:0000313" key="3">
    <source>
        <dbReference type="EMBL" id="PFG89685.1"/>
    </source>
</evidence>
<reference evidence="2" key="5">
    <citation type="submission" date="2023-10" db="EMBL/GenBank/DDBJ databases">
        <title>Production of high quality cheese from raw caw milk (raw cheese).</title>
        <authorList>
            <person name="Samouris G."/>
        </authorList>
    </citation>
    <scope>NUCLEOTIDE SEQUENCE</scope>
    <source>
        <strain evidence="2">M17-3</strain>
    </source>
</reference>
<dbReference type="EMBL" id="JAWHVL010000040">
    <property type="protein sequence ID" value="MDV2633717.1"/>
    <property type="molecule type" value="Genomic_DNA"/>
</dbReference>
<evidence type="ECO:0000313" key="2">
    <source>
        <dbReference type="EMBL" id="MDV2633717.1"/>
    </source>
</evidence>
<dbReference type="Proteomes" id="UP001186047">
    <property type="component" value="Unassembled WGS sequence"/>
</dbReference>
<comment type="caution">
    <text evidence="2">The sequence shown here is derived from an EMBL/GenBank/DDBJ whole genome shotgun (WGS) entry which is preliminary data.</text>
</comment>
<dbReference type="EMBL" id="MTJS01000002">
    <property type="protein sequence ID" value="PFG89685.1"/>
    <property type="molecule type" value="Genomic_DNA"/>
</dbReference>
<proteinExistence type="predicted"/>